<feature type="transmembrane region" description="Helical" evidence="2">
    <location>
        <begin position="82"/>
        <end position="99"/>
    </location>
</feature>
<reference evidence="3 4" key="1">
    <citation type="journal article" date="2019" name="Nature">
        <title>A new antibiotic selectively kills Gram-negative pathogens.</title>
        <authorList>
            <person name="Imai Y."/>
            <person name="Meyer K.J."/>
            <person name="Iinishi A."/>
            <person name="Favre-Godal Q."/>
            <person name="Green R."/>
            <person name="Manuse S."/>
            <person name="Caboni M."/>
            <person name="Mori M."/>
            <person name="Niles S."/>
            <person name="Ghiglieri M."/>
            <person name="Honrao C."/>
            <person name="Ma X."/>
            <person name="Guo J.J."/>
            <person name="Makriyannis A."/>
            <person name="Linares-Otoya L."/>
            <person name="Boehringer N."/>
            <person name="Wuisan Z.G."/>
            <person name="Kaur H."/>
            <person name="Wu R."/>
            <person name="Mateus A."/>
            <person name="Typas A."/>
            <person name="Savitski M.M."/>
            <person name="Espinoza J.L."/>
            <person name="O'Rourke A."/>
            <person name="Nelson K.E."/>
            <person name="Hiller S."/>
            <person name="Noinaj N."/>
            <person name="Schaeberle T.F."/>
            <person name="D'Onofrio A."/>
            <person name="Lewis K."/>
        </authorList>
    </citation>
    <scope>NUCLEOTIDE SEQUENCE [LARGE SCALE GENOMIC DNA]</scope>
    <source>
        <strain evidence="3 4">HGB 1456</strain>
    </source>
</reference>
<dbReference type="RefSeq" id="WP_152962316.1">
    <property type="nucleotide sequence ID" value="NZ_CAWOZU010000017.1"/>
</dbReference>
<dbReference type="EMBL" id="WHZZ01000002">
    <property type="protein sequence ID" value="MQL47585.1"/>
    <property type="molecule type" value="Genomic_DNA"/>
</dbReference>
<evidence type="ECO:0000313" key="4">
    <source>
        <dbReference type="Proteomes" id="UP000481739"/>
    </source>
</evidence>
<keyword evidence="2" id="KW-0812">Transmembrane</keyword>
<feature type="transmembrane region" description="Helical" evidence="2">
    <location>
        <begin position="12"/>
        <end position="32"/>
    </location>
</feature>
<evidence type="ECO:0000256" key="1">
    <source>
        <dbReference type="SAM" id="MobiDB-lite"/>
    </source>
</evidence>
<keyword evidence="2" id="KW-1133">Transmembrane helix</keyword>
<proteinExistence type="predicted"/>
<feature type="transmembrane region" description="Helical" evidence="2">
    <location>
        <begin position="44"/>
        <end position="70"/>
    </location>
</feature>
<evidence type="ECO:0000256" key="2">
    <source>
        <dbReference type="SAM" id="Phobius"/>
    </source>
</evidence>
<accession>A0A7C9KGF7</accession>
<keyword evidence="2" id="KW-0472">Membrane</keyword>
<dbReference type="Proteomes" id="UP000481739">
    <property type="component" value="Unassembled WGS sequence"/>
</dbReference>
<organism evidence="3 4">
    <name type="scientific">Photorhabdus khanii</name>
    <dbReference type="NCBI Taxonomy" id="1004150"/>
    <lineage>
        <taxon>Bacteria</taxon>
        <taxon>Pseudomonadati</taxon>
        <taxon>Pseudomonadota</taxon>
        <taxon>Gammaproteobacteria</taxon>
        <taxon>Enterobacterales</taxon>
        <taxon>Morganellaceae</taxon>
        <taxon>Photorhabdus</taxon>
    </lineage>
</organism>
<sequence>MNNDVTLSYYNIFFVIVYYAISILVFIILVKLRGYVKAHIQEVFFILILLVVNTVQYTILANGGVLIYIFPHYFSIYDYDSITYGALFFLIAYSCLVPVSKSYRDASDTEEKEKKNKGNGEKNE</sequence>
<gene>
    <name evidence="3" type="ORF">GEA64_06130</name>
</gene>
<protein>
    <submittedName>
        <fullName evidence="3">Uncharacterized protein</fullName>
    </submittedName>
</protein>
<evidence type="ECO:0000313" key="3">
    <source>
        <dbReference type="EMBL" id="MQL47585.1"/>
    </source>
</evidence>
<dbReference type="AlphaFoldDB" id="A0A7C9KGF7"/>
<comment type="caution">
    <text evidence="3">The sequence shown here is derived from an EMBL/GenBank/DDBJ whole genome shotgun (WGS) entry which is preliminary data.</text>
</comment>
<feature type="region of interest" description="Disordered" evidence="1">
    <location>
        <begin position="103"/>
        <end position="124"/>
    </location>
</feature>
<name>A0A7C9KGF7_9GAMM</name>